<dbReference type="Pfam" id="PF22251">
    <property type="entry name" value="PFF1_TM"/>
    <property type="match status" value="1"/>
</dbReference>
<keyword evidence="13 17" id="KW-0472">Membrane</keyword>
<comment type="similarity">
    <text evidence="4 15">Belongs to the peptidase M28 family.</text>
</comment>
<dbReference type="Gene3D" id="3.40.630.10">
    <property type="entry name" value="Zn peptidases"/>
    <property type="match status" value="1"/>
</dbReference>
<keyword evidence="11 17" id="KW-1133">Transmembrane helix</keyword>
<evidence type="ECO:0000256" key="11">
    <source>
        <dbReference type="ARBA" id="ARBA00022989"/>
    </source>
</evidence>
<feature type="transmembrane region" description="Helical" evidence="17">
    <location>
        <begin position="541"/>
        <end position="562"/>
    </location>
</feature>
<evidence type="ECO:0000256" key="17">
    <source>
        <dbReference type="SAM" id="Phobius"/>
    </source>
</evidence>
<evidence type="ECO:0000256" key="9">
    <source>
        <dbReference type="ARBA" id="ARBA00022801"/>
    </source>
</evidence>
<feature type="compositionally biased region" description="Acidic residues" evidence="16">
    <location>
        <begin position="600"/>
        <end position="613"/>
    </location>
</feature>
<feature type="transmembrane region" description="Helical" evidence="17">
    <location>
        <begin position="510"/>
        <end position="529"/>
    </location>
</feature>
<dbReference type="EC" id="3.4.-.-" evidence="15"/>
<feature type="transmembrane region" description="Helical" evidence="17">
    <location>
        <begin position="477"/>
        <end position="498"/>
    </location>
</feature>
<keyword evidence="6 15" id="KW-0645">Protease</keyword>
<dbReference type="InterPro" id="IPR053975">
    <property type="entry name" value="PFF1_C"/>
</dbReference>
<dbReference type="SUPFAM" id="SSF53187">
    <property type="entry name" value="Zn-dependent exopeptidases"/>
    <property type="match status" value="1"/>
</dbReference>
<feature type="region of interest" description="Disordered" evidence="16">
    <location>
        <begin position="573"/>
        <end position="638"/>
    </location>
</feature>
<protein>
    <recommendedName>
        <fullName evidence="15">Peptide hydrolase</fullName>
        <ecNumber evidence="15">3.4.-.-</ecNumber>
    </recommendedName>
</protein>
<comment type="cofactor">
    <cofactor evidence="1">
        <name>Zn(2+)</name>
        <dbReference type="ChEBI" id="CHEBI:29105"/>
    </cofactor>
</comment>
<dbReference type="GO" id="GO:0008235">
    <property type="term" value="F:metalloexopeptidase activity"/>
    <property type="evidence" value="ECO:0007669"/>
    <property type="project" value="InterPro"/>
</dbReference>
<keyword evidence="12" id="KW-0482">Metalloprotease</keyword>
<dbReference type="AlphaFoldDB" id="A0A9P4YCG0"/>
<dbReference type="OrthoDB" id="76293at2759"/>
<gene>
    <name evidence="21" type="ORF">M406DRAFT_285744</name>
</gene>
<reference evidence="21" key="1">
    <citation type="journal article" date="2020" name="Phytopathology">
        <title>Genome sequence of the chestnut blight fungus Cryphonectria parasitica EP155: A fundamental resource for an archetypical invasive plant pathogen.</title>
        <authorList>
            <person name="Crouch J.A."/>
            <person name="Dawe A."/>
            <person name="Aerts A."/>
            <person name="Barry K."/>
            <person name="Churchill A.C.L."/>
            <person name="Grimwood J."/>
            <person name="Hillman B."/>
            <person name="Milgroom M.G."/>
            <person name="Pangilinan J."/>
            <person name="Smith M."/>
            <person name="Salamov A."/>
            <person name="Schmutz J."/>
            <person name="Yadav J."/>
            <person name="Grigoriev I.V."/>
            <person name="Nuss D."/>
        </authorList>
    </citation>
    <scope>NUCLEOTIDE SEQUENCE</scope>
    <source>
        <strain evidence="21">EP155</strain>
    </source>
</reference>
<accession>A0A9P4YCG0</accession>
<dbReference type="Pfam" id="PF22250">
    <property type="entry name" value="PFF1_C"/>
    <property type="match status" value="1"/>
</dbReference>
<keyword evidence="9 15" id="KW-0378">Hydrolase</keyword>
<dbReference type="GO" id="GO:0046872">
    <property type="term" value="F:metal ion binding"/>
    <property type="evidence" value="ECO:0007669"/>
    <property type="project" value="UniProtKB-KW"/>
</dbReference>
<feature type="transmembrane region" description="Helical" evidence="17">
    <location>
        <begin position="384"/>
        <end position="406"/>
    </location>
</feature>
<evidence type="ECO:0000256" key="6">
    <source>
        <dbReference type="ARBA" id="ARBA00022670"/>
    </source>
</evidence>
<evidence type="ECO:0000313" key="21">
    <source>
        <dbReference type="EMBL" id="KAF3770932.1"/>
    </source>
</evidence>
<dbReference type="GO" id="GO:0006508">
    <property type="term" value="P:proteolysis"/>
    <property type="evidence" value="ECO:0007669"/>
    <property type="project" value="UniProtKB-KW"/>
</dbReference>
<feature type="domain" description="Vacuolar membrane protease C-terminal" evidence="19">
    <location>
        <begin position="775"/>
        <end position="980"/>
    </location>
</feature>
<feature type="domain" description="Peptidase M28" evidence="18">
    <location>
        <begin position="163"/>
        <end position="331"/>
    </location>
</feature>
<evidence type="ECO:0000256" key="12">
    <source>
        <dbReference type="ARBA" id="ARBA00023049"/>
    </source>
</evidence>
<feature type="transmembrane region" description="Helical" evidence="17">
    <location>
        <begin position="682"/>
        <end position="702"/>
    </location>
</feature>
<evidence type="ECO:0000259" key="19">
    <source>
        <dbReference type="Pfam" id="PF22250"/>
    </source>
</evidence>
<dbReference type="GO" id="GO:0005774">
    <property type="term" value="C:vacuolar membrane"/>
    <property type="evidence" value="ECO:0007669"/>
    <property type="project" value="UniProtKB-SubCell"/>
</dbReference>
<keyword evidence="7 17" id="KW-0812">Transmembrane</keyword>
<evidence type="ECO:0000256" key="16">
    <source>
        <dbReference type="SAM" id="MobiDB-lite"/>
    </source>
</evidence>
<dbReference type="EMBL" id="MU032344">
    <property type="protein sequence ID" value="KAF3770932.1"/>
    <property type="molecule type" value="Genomic_DNA"/>
</dbReference>
<proteinExistence type="inferred from homology"/>
<dbReference type="Pfam" id="PF04389">
    <property type="entry name" value="Peptidase_M28"/>
    <property type="match status" value="1"/>
</dbReference>
<evidence type="ECO:0000256" key="10">
    <source>
        <dbReference type="ARBA" id="ARBA00022833"/>
    </source>
</evidence>
<keyword evidence="22" id="KW-1185">Reference proteome</keyword>
<dbReference type="FunFam" id="3.40.630.10:FF:000057">
    <property type="entry name" value="Vacuolar membrane protease"/>
    <property type="match status" value="1"/>
</dbReference>
<evidence type="ECO:0000256" key="5">
    <source>
        <dbReference type="ARBA" id="ARBA00022554"/>
    </source>
</evidence>
<dbReference type="CDD" id="cd03875">
    <property type="entry name" value="M28_Fxna_like"/>
    <property type="match status" value="1"/>
</dbReference>
<evidence type="ECO:0000259" key="20">
    <source>
        <dbReference type="Pfam" id="PF22251"/>
    </source>
</evidence>
<evidence type="ECO:0000256" key="1">
    <source>
        <dbReference type="ARBA" id="ARBA00001947"/>
    </source>
</evidence>
<keyword evidence="8 15" id="KW-0479">Metal-binding</keyword>
<dbReference type="RefSeq" id="XP_040781893.1">
    <property type="nucleotide sequence ID" value="XM_040918638.1"/>
</dbReference>
<dbReference type="InterPro" id="IPR007484">
    <property type="entry name" value="Peptidase_M28"/>
</dbReference>
<feature type="transmembrane region" description="Helical" evidence="17">
    <location>
        <begin position="443"/>
        <end position="465"/>
    </location>
</feature>
<evidence type="ECO:0000256" key="14">
    <source>
        <dbReference type="ARBA" id="ARBA00023180"/>
    </source>
</evidence>
<keyword evidence="5" id="KW-0926">Vacuole</keyword>
<dbReference type="InterPro" id="IPR045175">
    <property type="entry name" value="M28_fam"/>
</dbReference>
<dbReference type="InterPro" id="IPR053976">
    <property type="entry name" value="PFF1_TM"/>
</dbReference>
<feature type="transmembrane region" description="Helical" evidence="17">
    <location>
        <begin position="722"/>
        <end position="740"/>
    </location>
</feature>
<feature type="transmembrane region" description="Helical" evidence="17">
    <location>
        <begin position="12"/>
        <end position="29"/>
    </location>
</feature>
<dbReference type="GeneID" id="63835767"/>
<evidence type="ECO:0000259" key="18">
    <source>
        <dbReference type="Pfam" id="PF04389"/>
    </source>
</evidence>
<evidence type="ECO:0000256" key="15">
    <source>
        <dbReference type="RuleBase" id="RU361240"/>
    </source>
</evidence>
<evidence type="ECO:0000256" key="13">
    <source>
        <dbReference type="ARBA" id="ARBA00023136"/>
    </source>
</evidence>
<comment type="caution">
    <text evidence="21">The sequence shown here is derived from an EMBL/GenBank/DDBJ whole genome shotgun (WGS) entry which is preliminary data.</text>
</comment>
<evidence type="ECO:0000313" key="22">
    <source>
        <dbReference type="Proteomes" id="UP000803844"/>
    </source>
</evidence>
<feature type="transmembrane region" description="Helical" evidence="17">
    <location>
        <begin position="747"/>
        <end position="764"/>
    </location>
</feature>
<evidence type="ECO:0000256" key="4">
    <source>
        <dbReference type="ARBA" id="ARBA00010918"/>
    </source>
</evidence>
<dbReference type="PANTHER" id="PTHR12147">
    <property type="entry name" value="METALLOPEPTIDASE M28 FAMILY MEMBER"/>
    <property type="match status" value="1"/>
</dbReference>
<comment type="subcellular location">
    <subcellularLocation>
        <location evidence="3">Vacuole membrane</location>
        <topology evidence="3">Multi-pass membrane protein</topology>
    </subcellularLocation>
</comment>
<dbReference type="Proteomes" id="UP000803844">
    <property type="component" value="Unassembled WGS sequence"/>
</dbReference>
<keyword evidence="14" id="KW-0325">Glycoprotein</keyword>
<evidence type="ECO:0000256" key="2">
    <source>
        <dbReference type="ARBA" id="ARBA00003273"/>
    </source>
</evidence>
<dbReference type="InterPro" id="IPR048024">
    <property type="entry name" value="Fxna-like_M28_dom"/>
</dbReference>
<evidence type="ECO:0000256" key="7">
    <source>
        <dbReference type="ARBA" id="ARBA00022692"/>
    </source>
</evidence>
<feature type="compositionally biased region" description="Basic and acidic residues" evidence="16">
    <location>
        <begin position="573"/>
        <end position="586"/>
    </location>
</feature>
<feature type="domain" description="Vacuolar membrane protease transmembrane" evidence="20">
    <location>
        <begin position="444"/>
        <end position="747"/>
    </location>
</feature>
<evidence type="ECO:0000256" key="8">
    <source>
        <dbReference type="ARBA" id="ARBA00022723"/>
    </source>
</evidence>
<name>A0A9P4YCG0_CRYP1</name>
<comment type="function">
    <text evidence="2">May be involved in vacuolar sorting and osmoregulation.</text>
</comment>
<evidence type="ECO:0000256" key="3">
    <source>
        <dbReference type="ARBA" id="ARBA00004128"/>
    </source>
</evidence>
<dbReference type="PANTHER" id="PTHR12147:SF58">
    <property type="entry name" value="VACUOLAR MEMBRANE PROTEASE"/>
    <property type="match status" value="1"/>
</dbReference>
<keyword evidence="10 15" id="KW-0862">Zinc</keyword>
<organism evidence="21 22">
    <name type="scientific">Cryphonectria parasitica (strain ATCC 38755 / EP155)</name>
    <dbReference type="NCBI Taxonomy" id="660469"/>
    <lineage>
        <taxon>Eukaryota</taxon>
        <taxon>Fungi</taxon>
        <taxon>Dikarya</taxon>
        <taxon>Ascomycota</taxon>
        <taxon>Pezizomycotina</taxon>
        <taxon>Sordariomycetes</taxon>
        <taxon>Sordariomycetidae</taxon>
        <taxon>Diaporthales</taxon>
        <taxon>Cryphonectriaceae</taxon>
        <taxon>Cryphonectria-Endothia species complex</taxon>
        <taxon>Cryphonectria</taxon>
    </lineage>
</organism>
<sequence>MNPFAFRPFQVTIFTTIVYLALLISLVIVNEAVPSPPSSSTPYTGINLTEAWLDLSTLTQGYHPYNSHKNDEVRTWLLLRIQQILEENEADWQPGHGVTVFNDLMSNVTMSFSGQPGSPVSSVAAYFEGTNVLVYIRGTEDEEGEWWKKRNNRQKLPIGGGGVLVNAHYDSVSTGFGATDDGVGVITVLQLIKYFTTAGNQPKHGIVALLNNGEEDFLYGARAFGNSPLMPFVHTFLNLEGAGAGGRAILFRSTDQQVMSAYSKAPHPFSSVIASDAFSLGAIKSQTDFVVFHDIYGQRGLDLSFFQPRARYHTQDDDRKHTSPASLWHMLSSSVVTMRDLTSRTFVGDRADGDTTKVPNGKGSGGVWFDLFGSSLVLFNLRGMFAWSLTLLIATPLILMLLTYLAQKKGKYYFFSSNVSIYEHPGPNPGDYERVRTGGLKGIIRFPLALIVSGALVFGGAFLLRKVNPFIVHSSKYTVWAMSISLAYFSFWCIMRGADVTRPSALHRGYANIWLFTIGWALLVAVTVLEDRFSIASGYYVVFLQSALFLTTLISVAELFALPDKKTWGQEYRADHEGQVEDEHNISADSIIAPSPGEVDGPDSDEAADDEAERESAPSATTPLLGRPSRGEGESRTTFATRYRRSISALADVTTNQRESGKDSGAFGDEQPWSKSLPTWTWFLQFLILGPFLIILAAQTGLMLTDATNQTAADGSNALTPYLSVSLFSMLLILPLMPFMHRITHHIPLLLLCVFILTLLYNLTAEPFSSTNRYKAFWQQTVNLDTGMSTIKFGGIEEHLRRIIAELPSAAGKTIECHASTTRVGITDCDYDGTDIPPNVANNVVDGIPPQKGYGDLVSLQLARGDEPGHAKLTLDAKNTKSCYLKFAKPIKRFTVAGGLDWDDRFGRMPNSGLNHILLWRRDWDKVWEVDIESAEGLDGNVTCIWSDINTPGTIPALDEAIKFAPAWAVITKFAAGLVEGTKTFKV</sequence>